<proteinExistence type="predicted"/>
<evidence type="ECO:0000313" key="2">
    <source>
        <dbReference type="EMBL" id="CAA9298844.1"/>
    </source>
</evidence>
<protein>
    <submittedName>
        <fullName evidence="2">Uncharacterized protein</fullName>
    </submittedName>
</protein>
<organism evidence="2">
    <name type="scientific">uncultured Gemmatimonadota bacterium</name>
    <dbReference type="NCBI Taxonomy" id="203437"/>
    <lineage>
        <taxon>Bacteria</taxon>
        <taxon>Pseudomonadati</taxon>
        <taxon>Gemmatimonadota</taxon>
        <taxon>environmental samples</taxon>
    </lineage>
</organism>
<feature type="non-terminal residue" evidence="2">
    <location>
        <position position="1"/>
    </location>
</feature>
<accession>A0A6J4K947</accession>
<sequence>APQRHVHDSGFPCRRRAPAAGQPRAGGGASPARTPHLPKPICHPDGAATANLPLHRKRQRL</sequence>
<name>A0A6J4K947_9BACT</name>
<reference evidence="2" key="1">
    <citation type="submission" date="2020-02" db="EMBL/GenBank/DDBJ databases">
        <authorList>
            <person name="Meier V. D."/>
        </authorList>
    </citation>
    <scope>NUCLEOTIDE SEQUENCE</scope>
    <source>
        <strain evidence="2">AVDCRST_MAG89</strain>
    </source>
</reference>
<evidence type="ECO:0000256" key="1">
    <source>
        <dbReference type="SAM" id="MobiDB-lite"/>
    </source>
</evidence>
<dbReference type="AlphaFoldDB" id="A0A6J4K947"/>
<dbReference type="EMBL" id="CADCTV010000074">
    <property type="protein sequence ID" value="CAA9298844.1"/>
    <property type="molecule type" value="Genomic_DNA"/>
</dbReference>
<feature type="region of interest" description="Disordered" evidence="1">
    <location>
        <begin position="1"/>
        <end position="61"/>
    </location>
</feature>
<gene>
    <name evidence="2" type="ORF">AVDCRST_MAG89-308</name>
</gene>
<feature type="non-terminal residue" evidence="2">
    <location>
        <position position="61"/>
    </location>
</feature>